<feature type="signal peptide" evidence="2">
    <location>
        <begin position="1"/>
        <end position="23"/>
    </location>
</feature>
<dbReference type="Proteomes" id="UP000251088">
    <property type="component" value="Unassembled WGS sequence"/>
</dbReference>
<keyword evidence="2" id="KW-0732">Signal</keyword>
<dbReference type="CDD" id="cd10936">
    <property type="entry name" value="CE4_DAC2"/>
    <property type="match status" value="1"/>
</dbReference>
<proteinExistence type="predicted"/>
<dbReference type="InterPro" id="IPR006837">
    <property type="entry name" value="Divergent_DAC"/>
</dbReference>
<dbReference type="AlphaFoldDB" id="A0A2X3BY92"/>
<protein>
    <submittedName>
        <fullName evidence="3">Polysaccharide deacetylase family protein</fullName>
    </submittedName>
</protein>
<accession>A0A2X3BY92</accession>
<reference evidence="3 4" key="1">
    <citation type="submission" date="2018-06" db="EMBL/GenBank/DDBJ databases">
        <authorList>
            <consortium name="Pathogen Informatics"/>
            <person name="Doyle S."/>
        </authorList>
    </citation>
    <scope>NUCLEOTIDE SEQUENCE [LARGE SCALE GENOMIC DNA]</scope>
    <source>
        <strain evidence="3 4">NCTC9128</strain>
    </source>
</reference>
<dbReference type="Pfam" id="PF04748">
    <property type="entry name" value="Polysacc_deac_2"/>
    <property type="match status" value="1"/>
</dbReference>
<evidence type="ECO:0000313" key="3">
    <source>
        <dbReference type="EMBL" id="SQC09262.1"/>
    </source>
</evidence>
<name>A0A2X3BY92_KLEPN</name>
<evidence type="ECO:0000256" key="1">
    <source>
        <dbReference type="SAM" id="MobiDB-lite"/>
    </source>
</evidence>
<evidence type="ECO:0000313" key="4">
    <source>
        <dbReference type="Proteomes" id="UP000251088"/>
    </source>
</evidence>
<dbReference type="SUPFAM" id="SSF88713">
    <property type="entry name" value="Glycoside hydrolase/deacetylase"/>
    <property type="match status" value="1"/>
</dbReference>
<evidence type="ECO:0000256" key="2">
    <source>
        <dbReference type="SAM" id="SignalP"/>
    </source>
</evidence>
<feature type="chain" id="PRO_5015980736" evidence="2">
    <location>
        <begin position="24"/>
        <end position="451"/>
    </location>
</feature>
<gene>
    <name evidence="3" type="ORF">NCTC9128_01225</name>
</gene>
<dbReference type="InterPro" id="IPR011330">
    <property type="entry name" value="Glyco_hydro/deAcase_b/a-brl"/>
</dbReference>
<dbReference type="EMBL" id="UAWN01000005">
    <property type="protein sequence ID" value="SQC09262.1"/>
    <property type="molecule type" value="Genomic_DNA"/>
</dbReference>
<dbReference type="Gene3D" id="3.20.20.370">
    <property type="entry name" value="Glycoside hydrolase/deacetylase"/>
    <property type="match status" value="1"/>
</dbReference>
<sequence>MLQFRAIALAVAGSLALAAPAFAGKLSIVIDDFGYRPQTENQVLALPATISVAVLPNAPHAREMATKAHNQGHEVLIHLPMAPLSKQPLEKDTLRPEMSSEEIERIIREAYGKVPYAVGLNNHMGSAMTSNLFGMQKVMQALERYNLYFLDSVTIGNTQAMRAAQGTGVKVIKRKVFLDDTQNEADIRNQFNRAIALARRNGSAIAIGHPHPTTVRVLQQMVYNLPPDITLVRPSSLLNEPQVDNSTPNYAQPPAQQTQQKPRNPFHGVKSCKPKRPLEPVNASRFFTILSDSISQSALIQYYSPQMAGLGQPRQLDYSGVRSLLRDGRLVIFVGVPRLKIFQKAVKRRVQAGHHADLAIAPRPAKQIPLKESANGADDPPRQRRFDLLVLHQPGGIAVQLIKHFMQRIKGIVANEARQPDGARVSDHLVIHRPIVKPRLLAVKEAHRVIR</sequence>
<feature type="region of interest" description="Disordered" evidence="1">
    <location>
        <begin position="240"/>
        <end position="277"/>
    </location>
</feature>
<dbReference type="PANTHER" id="PTHR30105">
    <property type="entry name" value="UNCHARACTERIZED YIBQ-RELATED"/>
    <property type="match status" value="1"/>
</dbReference>
<dbReference type="GO" id="GO:0005975">
    <property type="term" value="P:carbohydrate metabolic process"/>
    <property type="evidence" value="ECO:0007669"/>
    <property type="project" value="InterPro"/>
</dbReference>
<organism evidence="3 4">
    <name type="scientific">Klebsiella pneumoniae</name>
    <dbReference type="NCBI Taxonomy" id="573"/>
    <lineage>
        <taxon>Bacteria</taxon>
        <taxon>Pseudomonadati</taxon>
        <taxon>Pseudomonadota</taxon>
        <taxon>Gammaproteobacteria</taxon>
        <taxon>Enterobacterales</taxon>
        <taxon>Enterobacteriaceae</taxon>
        <taxon>Klebsiella/Raoultella group</taxon>
        <taxon>Klebsiella</taxon>
        <taxon>Klebsiella pneumoniae complex</taxon>
    </lineage>
</organism>
<feature type="compositionally biased region" description="Polar residues" evidence="1">
    <location>
        <begin position="240"/>
        <end position="250"/>
    </location>
</feature>
<dbReference type="PANTHER" id="PTHR30105:SF2">
    <property type="entry name" value="DIVERGENT POLYSACCHARIDE DEACETYLASE SUPERFAMILY"/>
    <property type="match status" value="1"/>
</dbReference>